<protein>
    <submittedName>
        <fullName evidence="2">BgTH12-06812</fullName>
    </submittedName>
</protein>
<feature type="signal peptide" evidence="1">
    <location>
        <begin position="1"/>
        <end position="20"/>
    </location>
</feature>
<accession>A0A9W4GJG1</accession>
<dbReference type="AlphaFoldDB" id="A0A9W4GJG1"/>
<dbReference type="Proteomes" id="UP000683417">
    <property type="component" value="Unassembled WGS sequence"/>
</dbReference>
<keyword evidence="1" id="KW-0732">Signal</keyword>
<evidence type="ECO:0000313" key="3">
    <source>
        <dbReference type="Proteomes" id="UP000683417"/>
    </source>
</evidence>
<evidence type="ECO:0000313" key="2">
    <source>
        <dbReference type="EMBL" id="CAD6505880.1"/>
    </source>
</evidence>
<gene>
    <name evidence="2" type="ORF">BGTH12_LOCUS7238</name>
</gene>
<organism evidence="2 3">
    <name type="scientific">Blumeria graminis f. sp. triticale</name>
    <dbReference type="NCBI Taxonomy" id="1689686"/>
    <lineage>
        <taxon>Eukaryota</taxon>
        <taxon>Fungi</taxon>
        <taxon>Dikarya</taxon>
        <taxon>Ascomycota</taxon>
        <taxon>Pezizomycotina</taxon>
        <taxon>Leotiomycetes</taxon>
        <taxon>Erysiphales</taxon>
        <taxon>Erysiphaceae</taxon>
        <taxon>Blumeria</taxon>
    </lineage>
</organism>
<sequence>MVSSSLYLALTSLLVYTISAVTVESDFICGEKVIPKEVILIAIDRACQTLYSSSRNIKFPSVYVASTTFSIDDAVLFAWPITMQAKQFSKGNPGSYRVLIDSSCKFIGMIVISEDKHDMRCYQPVNTERFQNLSLSSGQEKQPIFRGYRCQNKVLHILKVESIRNKSINLYNLWKSQGKKTSLYSFEAVDKLFETPISLLPSDMAITLNHNTEILSNPYFIVINSQHKIVGMVIRGYNSWAKCDELWEMEPEPNLSSDPSENSLGERIFEGVKAYKCGNMNFSTASINSHLQLACNIINLPRSSDSSSAGSHTNRPIKVPKIGNFYVWKRALQLPEKDASLKTEGSKNNPVILFDQECNFYGVHWYIGSKIVECNKL</sequence>
<comment type="caution">
    <text evidence="2">The sequence shown here is derived from an EMBL/GenBank/DDBJ whole genome shotgun (WGS) entry which is preliminary data.</text>
</comment>
<proteinExistence type="predicted"/>
<name>A0A9W4GJG1_BLUGR</name>
<evidence type="ECO:0000256" key="1">
    <source>
        <dbReference type="SAM" id="SignalP"/>
    </source>
</evidence>
<dbReference type="EMBL" id="CAJHIT010000010">
    <property type="protein sequence ID" value="CAD6505880.1"/>
    <property type="molecule type" value="Genomic_DNA"/>
</dbReference>
<feature type="chain" id="PRO_5040898746" evidence="1">
    <location>
        <begin position="21"/>
        <end position="377"/>
    </location>
</feature>
<reference evidence="2" key="1">
    <citation type="submission" date="2020-10" db="EMBL/GenBank/DDBJ databases">
        <authorList>
            <person name="Muller C M."/>
        </authorList>
    </citation>
    <scope>NUCLEOTIDE SEQUENCE</scope>
    <source>
        <strain evidence="2">THUN-12</strain>
    </source>
</reference>